<dbReference type="InterPro" id="IPR050111">
    <property type="entry name" value="C-type_lectin/snaclec_domain"/>
</dbReference>
<dbReference type="OMA" id="NENCVTI"/>
<dbReference type="GeneID" id="109507558"/>
<keyword evidence="2" id="KW-0732">Signal</keyword>
<dbReference type="AlphaFoldDB" id="A0A3Q2Z1N9"/>
<dbReference type="Ensembl" id="ENSHCOT00000019426.1">
    <property type="protein sequence ID" value="ENSHCOP00000025342.1"/>
    <property type="gene ID" value="ENSHCOG00000015411.1"/>
</dbReference>
<organism evidence="4 5">
    <name type="scientific">Hippocampus comes</name>
    <name type="common">Tiger tail seahorse</name>
    <dbReference type="NCBI Taxonomy" id="109280"/>
    <lineage>
        <taxon>Eukaryota</taxon>
        <taxon>Metazoa</taxon>
        <taxon>Chordata</taxon>
        <taxon>Craniata</taxon>
        <taxon>Vertebrata</taxon>
        <taxon>Euteleostomi</taxon>
        <taxon>Actinopterygii</taxon>
        <taxon>Neopterygii</taxon>
        <taxon>Teleostei</taxon>
        <taxon>Neoteleostei</taxon>
        <taxon>Acanthomorphata</taxon>
        <taxon>Syngnathiaria</taxon>
        <taxon>Syngnathiformes</taxon>
        <taxon>Syngnathoidei</taxon>
        <taxon>Syngnathidae</taxon>
        <taxon>Hippocampus</taxon>
    </lineage>
</organism>
<accession>A0A3Q2Z1N9</accession>
<evidence type="ECO:0000256" key="1">
    <source>
        <dbReference type="ARBA" id="ARBA00023157"/>
    </source>
</evidence>
<dbReference type="RefSeq" id="XP_019712625.1">
    <property type="nucleotide sequence ID" value="XM_019857066.1"/>
</dbReference>
<keyword evidence="5" id="KW-1185">Reference proteome</keyword>
<dbReference type="PROSITE" id="PS00615">
    <property type="entry name" value="C_TYPE_LECTIN_1"/>
    <property type="match status" value="1"/>
</dbReference>
<reference evidence="4" key="2">
    <citation type="submission" date="2025-09" db="UniProtKB">
        <authorList>
            <consortium name="Ensembl"/>
        </authorList>
    </citation>
    <scope>IDENTIFICATION</scope>
</reference>
<evidence type="ECO:0000313" key="4">
    <source>
        <dbReference type="Ensembl" id="ENSHCOP00000025342.1"/>
    </source>
</evidence>
<dbReference type="PROSITE" id="PS50041">
    <property type="entry name" value="C_TYPE_LECTIN_2"/>
    <property type="match status" value="1"/>
</dbReference>
<feature type="domain" description="C-type lectin" evidence="3">
    <location>
        <begin position="49"/>
        <end position="161"/>
    </location>
</feature>
<sequence length="168" mass="18484">MTAKMAFALRLLIFLFVINGQLSGVRSFSFDFWKKKVAINNCPPGWTQFNCNCFIYQAGARTFDDAESVCNSLGGNLASIRSELENTFVQGIIEEANSDVWIGYNDQDTEGTFVWTDGTTPDFENFDGGAASGVGNCVTLSESDGDWQDVTCTNTEAYVCIRPVDPNH</sequence>
<reference evidence="4" key="1">
    <citation type="submission" date="2025-08" db="UniProtKB">
        <authorList>
            <consortium name="Ensembl"/>
        </authorList>
    </citation>
    <scope>IDENTIFICATION</scope>
</reference>
<dbReference type="SMART" id="SM00034">
    <property type="entry name" value="CLECT"/>
    <property type="match status" value="1"/>
</dbReference>
<dbReference type="InterPro" id="IPR018378">
    <property type="entry name" value="C-type_lectin_CS"/>
</dbReference>
<dbReference type="InterPro" id="IPR001304">
    <property type="entry name" value="C-type_lectin-like"/>
</dbReference>
<dbReference type="Proteomes" id="UP000264820">
    <property type="component" value="Unplaced"/>
</dbReference>
<feature type="signal peptide" evidence="2">
    <location>
        <begin position="1"/>
        <end position="27"/>
    </location>
</feature>
<evidence type="ECO:0000259" key="3">
    <source>
        <dbReference type="PROSITE" id="PS50041"/>
    </source>
</evidence>
<dbReference type="Gene3D" id="3.10.100.10">
    <property type="entry name" value="Mannose-Binding Protein A, subunit A"/>
    <property type="match status" value="1"/>
</dbReference>
<dbReference type="KEGG" id="hcq:109507558"/>
<dbReference type="GeneTree" id="ENSGT01150000286973"/>
<proteinExistence type="predicted"/>
<dbReference type="InterPro" id="IPR016186">
    <property type="entry name" value="C-type_lectin-like/link_sf"/>
</dbReference>
<dbReference type="InterPro" id="IPR016187">
    <property type="entry name" value="CTDL_fold"/>
</dbReference>
<evidence type="ECO:0000256" key="2">
    <source>
        <dbReference type="SAM" id="SignalP"/>
    </source>
</evidence>
<dbReference type="PANTHER" id="PTHR22803">
    <property type="entry name" value="MANNOSE, PHOSPHOLIPASE, LECTIN RECEPTOR RELATED"/>
    <property type="match status" value="1"/>
</dbReference>
<name>A0A3Q2Z1N9_HIPCM</name>
<dbReference type="Pfam" id="PF00059">
    <property type="entry name" value="Lectin_C"/>
    <property type="match status" value="1"/>
</dbReference>
<feature type="chain" id="PRO_5018635257" evidence="2">
    <location>
        <begin position="28"/>
        <end position="168"/>
    </location>
</feature>
<dbReference type="CDD" id="cd00037">
    <property type="entry name" value="CLECT"/>
    <property type="match status" value="1"/>
</dbReference>
<dbReference type="SUPFAM" id="SSF56436">
    <property type="entry name" value="C-type lectin-like"/>
    <property type="match status" value="1"/>
</dbReference>
<protein>
    <submittedName>
        <fullName evidence="4">Alpha-N-acetylgalactosamine-specific lectin-like</fullName>
    </submittedName>
</protein>
<keyword evidence="1" id="KW-1015">Disulfide bond</keyword>
<dbReference type="OrthoDB" id="441660at2759"/>
<evidence type="ECO:0000313" key="5">
    <source>
        <dbReference type="Proteomes" id="UP000264820"/>
    </source>
</evidence>